<dbReference type="AlphaFoldDB" id="A0A7L2V1G6"/>
<dbReference type="OrthoDB" id="9906533at2759"/>
<feature type="compositionally biased region" description="Polar residues" evidence="1">
    <location>
        <begin position="292"/>
        <end position="341"/>
    </location>
</feature>
<keyword evidence="3" id="KW-1185">Reference proteome</keyword>
<organism evidence="2 3">
    <name type="scientific">Brachypteracias leptosomus</name>
    <name type="common">short-legged ground-roller</name>
    <dbReference type="NCBI Taxonomy" id="135165"/>
    <lineage>
        <taxon>Eukaryota</taxon>
        <taxon>Metazoa</taxon>
        <taxon>Chordata</taxon>
        <taxon>Craniata</taxon>
        <taxon>Vertebrata</taxon>
        <taxon>Euteleostomi</taxon>
        <taxon>Archelosauria</taxon>
        <taxon>Archosauria</taxon>
        <taxon>Dinosauria</taxon>
        <taxon>Saurischia</taxon>
        <taxon>Theropoda</taxon>
        <taxon>Coelurosauria</taxon>
        <taxon>Aves</taxon>
        <taxon>Neognathae</taxon>
        <taxon>Neoaves</taxon>
        <taxon>Telluraves</taxon>
        <taxon>Coraciimorphae</taxon>
        <taxon>Coraciiformes</taxon>
        <taxon>Brachypteraciidae</taxon>
        <taxon>Brachypteracias</taxon>
    </lineage>
</organism>
<feature type="region of interest" description="Disordered" evidence="1">
    <location>
        <begin position="541"/>
        <end position="600"/>
    </location>
</feature>
<feature type="compositionally biased region" description="Low complexity" evidence="1">
    <location>
        <begin position="41"/>
        <end position="51"/>
    </location>
</feature>
<feature type="non-terminal residue" evidence="2">
    <location>
        <position position="1"/>
    </location>
</feature>
<feature type="compositionally biased region" description="Polar residues" evidence="1">
    <location>
        <begin position="422"/>
        <end position="435"/>
    </location>
</feature>
<comment type="caution">
    <text evidence="2">The sequence shown here is derived from an EMBL/GenBank/DDBJ whole genome shotgun (WGS) entry which is preliminary data.</text>
</comment>
<feature type="compositionally biased region" description="Basic and acidic residues" evidence="1">
    <location>
        <begin position="566"/>
        <end position="580"/>
    </location>
</feature>
<evidence type="ECO:0000256" key="1">
    <source>
        <dbReference type="SAM" id="MobiDB-lite"/>
    </source>
</evidence>
<gene>
    <name evidence="2" type="primary">Nhsl2</name>
    <name evidence="2" type="ORF">BRALEP_R05080</name>
</gene>
<feature type="non-terminal residue" evidence="2">
    <location>
        <position position="811"/>
    </location>
</feature>
<evidence type="ECO:0000313" key="2">
    <source>
        <dbReference type="EMBL" id="NXS51834.1"/>
    </source>
</evidence>
<feature type="compositionally biased region" description="Basic and acidic residues" evidence="1">
    <location>
        <begin position="674"/>
        <end position="685"/>
    </location>
</feature>
<feature type="region of interest" description="Disordered" evidence="1">
    <location>
        <begin position="151"/>
        <end position="392"/>
    </location>
</feature>
<dbReference type="Proteomes" id="UP000520535">
    <property type="component" value="Unassembled WGS sequence"/>
</dbReference>
<proteinExistence type="predicted"/>
<feature type="region of interest" description="Disordered" evidence="1">
    <location>
        <begin position="415"/>
        <end position="524"/>
    </location>
</feature>
<protein>
    <submittedName>
        <fullName evidence="2">NHSL2 protein</fullName>
    </submittedName>
</protein>
<dbReference type="PANTHER" id="PTHR23039">
    <property type="entry name" value="NANCE-HORAN SYNDROME PROTEIN"/>
    <property type="match status" value="1"/>
</dbReference>
<feature type="compositionally biased region" description="Basic residues" evidence="1">
    <location>
        <begin position="180"/>
        <end position="196"/>
    </location>
</feature>
<sequence>MDTVATACNGPQGTSFPAPWSTLGYVSPPSPAAGKGPICTSPGGSSPGSPAAASFFIAMEEHVGSNGPGSFSSTVPESPATSGGSQRCEGREAKVNFLPGSPEEPEPTPSRLEVERAGCRFRERSLSVPTDSGSLCSVDIAYADTRRGSANYALGYPSASSEGSTSTDNVSLGLEQEGQRRRRSKSISLKKAKKKPSPPTRSVSLIKEDAPAGPSLVLPKDQRPKSLCIAPEPHAHRLVHTDPQGSAGRDPEGTAAPHQWHLADWKAGDPYRSLSSSSTATGTTAIECTKARGSSESLTSPSISRATTPSQLSAEADLKTSSPGRPTGLMSPSSGYSSQSETPTPTVVPTSAILGHSPHQVRVRPLVPERKSSLPPTSPMERSPKSRLSFDLPFTPPAHLDLSGLKISLKAKTKVSRHHSDSTFGTKLAQKTSPITPIMPVVTQSDLRSVRLRSVSRSEPEDSADGPEHPGELARGPCPAPERKVKPPVAEKPPLAKRPPSILPKPLVLREEGPLSPTSPLAAVAKEKGLPQDVFVVLRKGELRRGPGEPLTLAGPRRLSQGSLEEEPRPERSGAGEGERRKAKVPPPVPKKPSVLYLPLTPNPAQLGAGLGDQLPTPSPIITLDVDTTCCNPDAEDLPSPETSGMAQASGQGEGLPAPMVDFSAGTGSGEAGTEEKSFASDKTAESIAEEDDEVFVTSRTTEDLFTVIHRSKRKVLGRKEPGDTFASRPNSHSPVKTSGSPTSESPAATGSTGKSSSRNEDFKALLQKKSSKTSPGTRPSAAELLKTTNPLARRVMTEFAPELDGANSPK</sequence>
<feature type="region of interest" description="Disordered" evidence="1">
    <location>
        <begin position="625"/>
        <end position="696"/>
    </location>
</feature>
<feature type="compositionally biased region" description="Polar residues" evidence="1">
    <location>
        <begin position="68"/>
        <end position="85"/>
    </location>
</feature>
<feature type="compositionally biased region" description="Low complexity" evidence="1">
    <location>
        <begin position="275"/>
        <end position="285"/>
    </location>
</feature>
<accession>A0A7L2V1G6</accession>
<feature type="compositionally biased region" description="Basic and acidic residues" evidence="1">
    <location>
        <begin position="456"/>
        <end position="472"/>
    </location>
</feature>
<feature type="compositionally biased region" description="Polar residues" evidence="1">
    <location>
        <begin position="728"/>
        <end position="757"/>
    </location>
</feature>
<dbReference type="GO" id="GO:0030154">
    <property type="term" value="P:cell differentiation"/>
    <property type="evidence" value="ECO:0007669"/>
    <property type="project" value="TreeGrafter"/>
</dbReference>
<dbReference type="InterPro" id="IPR024845">
    <property type="entry name" value="NHS-like"/>
</dbReference>
<feature type="compositionally biased region" description="Polar residues" evidence="1">
    <location>
        <begin position="641"/>
        <end position="651"/>
    </location>
</feature>
<reference evidence="2 3" key="1">
    <citation type="submission" date="2019-09" db="EMBL/GenBank/DDBJ databases">
        <title>Bird 10,000 Genomes (B10K) Project - Family phase.</title>
        <authorList>
            <person name="Zhang G."/>
        </authorList>
    </citation>
    <scope>NUCLEOTIDE SEQUENCE [LARGE SCALE GENOMIC DNA]</scope>
    <source>
        <strain evidence="2">B10K-DU-012-52</strain>
    </source>
</reference>
<evidence type="ECO:0000313" key="3">
    <source>
        <dbReference type="Proteomes" id="UP000520535"/>
    </source>
</evidence>
<feature type="region of interest" description="Disordered" evidence="1">
    <location>
        <begin position="30"/>
        <end position="51"/>
    </location>
</feature>
<dbReference type="PANTHER" id="PTHR23039:SF2">
    <property type="entry name" value="NHS-LIKE PROTEIN 2"/>
    <property type="match status" value="1"/>
</dbReference>
<name>A0A7L2V1G6_9AVES</name>
<dbReference type="EMBL" id="VYZX01001674">
    <property type="protein sequence ID" value="NXS51834.1"/>
    <property type="molecule type" value="Genomic_DNA"/>
</dbReference>
<feature type="region of interest" description="Disordered" evidence="1">
    <location>
        <begin position="710"/>
        <end position="793"/>
    </location>
</feature>
<feature type="compositionally biased region" description="Polar residues" evidence="1">
    <location>
        <begin position="158"/>
        <end position="170"/>
    </location>
</feature>
<feature type="region of interest" description="Disordered" evidence="1">
    <location>
        <begin position="64"/>
        <end position="116"/>
    </location>
</feature>
<dbReference type="Pfam" id="PF15273">
    <property type="entry name" value="NHS"/>
    <property type="match status" value="1"/>
</dbReference>